<proteinExistence type="predicted"/>
<feature type="transmembrane region" description="Helical" evidence="1">
    <location>
        <begin position="139"/>
        <end position="158"/>
    </location>
</feature>
<feature type="transmembrane region" description="Helical" evidence="1">
    <location>
        <begin position="202"/>
        <end position="223"/>
    </location>
</feature>
<evidence type="ECO:0000256" key="1">
    <source>
        <dbReference type="SAM" id="Phobius"/>
    </source>
</evidence>
<dbReference type="PANTHER" id="PTHR34821">
    <property type="entry name" value="INNER MEMBRANE PROTEIN YDCZ"/>
    <property type="match status" value="1"/>
</dbReference>
<dbReference type="Proteomes" id="UP001500984">
    <property type="component" value="Unassembled WGS sequence"/>
</dbReference>
<organism evidence="2 3">
    <name type="scientific">Brevibacterium salitolerans</name>
    <dbReference type="NCBI Taxonomy" id="1403566"/>
    <lineage>
        <taxon>Bacteria</taxon>
        <taxon>Bacillati</taxon>
        <taxon>Actinomycetota</taxon>
        <taxon>Actinomycetes</taxon>
        <taxon>Micrococcales</taxon>
        <taxon>Brevibacteriaceae</taxon>
        <taxon>Brevibacterium</taxon>
    </lineage>
</organism>
<reference evidence="2 3" key="1">
    <citation type="journal article" date="2019" name="Int. J. Syst. Evol. Microbiol.">
        <title>The Global Catalogue of Microorganisms (GCM) 10K type strain sequencing project: providing services to taxonomists for standard genome sequencing and annotation.</title>
        <authorList>
            <consortium name="The Broad Institute Genomics Platform"/>
            <consortium name="The Broad Institute Genome Sequencing Center for Infectious Disease"/>
            <person name="Wu L."/>
            <person name="Ma J."/>
        </authorList>
    </citation>
    <scope>NUCLEOTIDE SEQUENCE [LARGE SCALE GENOMIC DNA]</scope>
    <source>
        <strain evidence="2 3">JCM 15900</strain>
    </source>
</reference>
<accession>A0ABN2WG83</accession>
<dbReference type="Pfam" id="PF04657">
    <property type="entry name" value="DMT_YdcZ"/>
    <property type="match status" value="2"/>
</dbReference>
<dbReference type="InterPro" id="IPR006750">
    <property type="entry name" value="YdcZ"/>
</dbReference>
<keyword evidence="3" id="KW-1185">Reference proteome</keyword>
<gene>
    <name evidence="2" type="ORF">GCM10009823_09000</name>
</gene>
<protein>
    <recommendedName>
        <fullName evidence="4">Transporter family-2 protein</fullName>
    </recommendedName>
</protein>
<comment type="caution">
    <text evidence="2">The sequence shown here is derived from an EMBL/GenBank/DDBJ whole genome shotgun (WGS) entry which is preliminary data.</text>
</comment>
<keyword evidence="1" id="KW-1133">Transmembrane helix</keyword>
<feature type="transmembrane region" description="Helical" evidence="1">
    <location>
        <begin position="106"/>
        <end position="127"/>
    </location>
</feature>
<feature type="transmembrane region" description="Helical" evidence="1">
    <location>
        <begin position="260"/>
        <end position="282"/>
    </location>
</feature>
<feature type="transmembrane region" description="Helical" evidence="1">
    <location>
        <begin position="81"/>
        <end position="100"/>
    </location>
</feature>
<keyword evidence="1" id="KW-0812">Transmembrane</keyword>
<evidence type="ECO:0008006" key="4">
    <source>
        <dbReference type="Google" id="ProtNLM"/>
    </source>
</evidence>
<evidence type="ECO:0000313" key="3">
    <source>
        <dbReference type="Proteomes" id="UP001500984"/>
    </source>
</evidence>
<keyword evidence="1" id="KW-0472">Membrane</keyword>
<sequence>MRTDLSTGLALAATALAGLFMAFQSRANGTLAEVVGTGIHAATLSFAGGMVVMVIALALVPAGRRGFRALAAALRSGELRWWMLTGGLGGVSVVVAQAFTVPLIGVSVFTMAFVAGQLAGALVVDSTELPPGGRTPATPARLLGTLVVMTGVVVASWGGTAGAFPLWAPLVPFASGALTTVQQALNGRVKRTTASAVTATTVNFAVGGTFLLACSALAWAAGAPPAEFPALPGESWMLVGGLVGVLFIGITTTTVQRLGVLLLSLTSLFGNLLGSLVLDLVFPGSPPVTPGTLVGMAIVLAGVTLASWPKGAE</sequence>
<feature type="transmembrane region" description="Helical" evidence="1">
    <location>
        <begin position="288"/>
        <end position="308"/>
    </location>
</feature>
<dbReference type="RefSeq" id="WP_291798581.1">
    <property type="nucleotide sequence ID" value="NZ_BAAAPZ010000002.1"/>
</dbReference>
<feature type="transmembrane region" description="Helical" evidence="1">
    <location>
        <begin position="42"/>
        <end position="60"/>
    </location>
</feature>
<dbReference type="EMBL" id="BAAAPZ010000002">
    <property type="protein sequence ID" value="GAA2091680.1"/>
    <property type="molecule type" value="Genomic_DNA"/>
</dbReference>
<evidence type="ECO:0000313" key="2">
    <source>
        <dbReference type="EMBL" id="GAA2091680.1"/>
    </source>
</evidence>
<dbReference type="PANTHER" id="PTHR34821:SF2">
    <property type="entry name" value="INNER MEMBRANE PROTEIN YDCZ"/>
    <property type="match status" value="1"/>
</dbReference>
<name>A0ABN2WG83_9MICO</name>
<feature type="transmembrane region" description="Helical" evidence="1">
    <location>
        <begin position="235"/>
        <end position="253"/>
    </location>
</feature>
<feature type="transmembrane region" description="Helical" evidence="1">
    <location>
        <begin position="164"/>
        <end position="181"/>
    </location>
</feature>